<dbReference type="WBParaSite" id="OFLC_0000936801-mRNA-1">
    <property type="protein sequence ID" value="OFLC_0000936801-mRNA-1"/>
    <property type="gene ID" value="OFLC_0000936801"/>
</dbReference>
<keyword evidence="1" id="KW-0812">Transmembrane</keyword>
<evidence type="ECO:0000313" key="4">
    <source>
        <dbReference type="WBParaSite" id="OFLC_0000936801-mRNA-1"/>
    </source>
</evidence>
<dbReference type="EMBL" id="UZAJ01011420">
    <property type="protein sequence ID" value="VDO60116.1"/>
    <property type="molecule type" value="Genomic_DNA"/>
</dbReference>
<proteinExistence type="predicted"/>
<keyword evidence="1" id="KW-0472">Membrane</keyword>
<sequence>MLRKKGAGDCILKVWFRIYMNYEMNSSNPPLMKLNLVKKRTVITQDRKQANVGTNNHTSHPFSSLLPYPLDLIEVVVVTIIIAALVAVVVVVLIVAVAVAVLLVANFD</sequence>
<dbReference type="Proteomes" id="UP000267606">
    <property type="component" value="Unassembled WGS sequence"/>
</dbReference>
<feature type="transmembrane region" description="Helical" evidence="1">
    <location>
        <begin position="72"/>
        <end position="105"/>
    </location>
</feature>
<keyword evidence="3" id="KW-1185">Reference proteome</keyword>
<evidence type="ECO:0000256" key="1">
    <source>
        <dbReference type="SAM" id="Phobius"/>
    </source>
</evidence>
<reference evidence="2 3" key="2">
    <citation type="submission" date="2018-11" db="EMBL/GenBank/DDBJ databases">
        <authorList>
            <consortium name="Pathogen Informatics"/>
        </authorList>
    </citation>
    <scope>NUCLEOTIDE SEQUENCE [LARGE SCALE GENOMIC DNA]</scope>
</reference>
<protein>
    <submittedName>
        <fullName evidence="4">Transmembrane protein</fullName>
    </submittedName>
</protein>
<reference evidence="4" key="1">
    <citation type="submission" date="2016-06" db="UniProtKB">
        <authorList>
            <consortium name="WormBaseParasite"/>
        </authorList>
    </citation>
    <scope>IDENTIFICATION</scope>
</reference>
<organism evidence="4">
    <name type="scientific">Onchocerca flexuosa</name>
    <dbReference type="NCBI Taxonomy" id="387005"/>
    <lineage>
        <taxon>Eukaryota</taxon>
        <taxon>Metazoa</taxon>
        <taxon>Ecdysozoa</taxon>
        <taxon>Nematoda</taxon>
        <taxon>Chromadorea</taxon>
        <taxon>Rhabditida</taxon>
        <taxon>Spirurina</taxon>
        <taxon>Spiruromorpha</taxon>
        <taxon>Filarioidea</taxon>
        <taxon>Onchocercidae</taxon>
        <taxon>Onchocerca</taxon>
    </lineage>
</organism>
<keyword evidence="1" id="KW-1133">Transmembrane helix</keyword>
<accession>A0A183HPF7</accession>
<name>A0A183HPF7_9BILA</name>
<evidence type="ECO:0000313" key="3">
    <source>
        <dbReference type="Proteomes" id="UP000267606"/>
    </source>
</evidence>
<evidence type="ECO:0000313" key="2">
    <source>
        <dbReference type="EMBL" id="VDO60116.1"/>
    </source>
</evidence>
<gene>
    <name evidence="2" type="ORF">OFLC_LOCUS9372</name>
</gene>
<dbReference type="AlphaFoldDB" id="A0A183HPF7"/>